<evidence type="ECO:0000313" key="1">
    <source>
        <dbReference type="Proteomes" id="UP000095282"/>
    </source>
</evidence>
<dbReference type="AlphaFoldDB" id="A0A1I7TBU5"/>
<protein>
    <submittedName>
        <fullName evidence="2">Uncharacterized protein</fullName>
    </submittedName>
</protein>
<keyword evidence="1" id="KW-1185">Reference proteome</keyword>
<dbReference type="Proteomes" id="UP000095282">
    <property type="component" value="Unplaced"/>
</dbReference>
<name>A0A1I7TBU5_9PELO</name>
<dbReference type="InterPro" id="IPR005514">
    <property type="entry name" value="DUF316"/>
</dbReference>
<dbReference type="Pfam" id="PF03761">
    <property type="entry name" value="DUF316"/>
    <property type="match status" value="1"/>
</dbReference>
<reference evidence="2" key="1">
    <citation type="submission" date="2016-11" db="UniProtKB">
        <authorList>
            <consortium name="WormBaseParasite"/>
        </authorList>
    </citation>
    <scope>IDENTIFICATION</scope>
</reference>
<dbReference type="WBParaSite" id="Csp11.Scaffold574.g4415.t1">
    <property type="protein sequence ID" value="Csp11.Scaffold574.g4415.t1"/>
    <property type="gene ID" value="Csp11.Scaffold574.g4415"/>
</dbReference>
<sequence>MFYRHFKVPDNELREMKLKRLECIPTQFNQQLPLYCSNVPRIKSAHLLKMCDEMIESNFGNWYTLLLIEIDQDFSALYPCLADQTTEVPKDVTLLKFDEVNVTRCSVSPDGHGENQFLNIKWFRDDLCSLAGICGNKREMTTITTTTTTKLITETKITPLSIMTTIEAKVTTTEDYNGYNTQTVVTSNPPPTPSTTSEPEDYFFDDRYFKHIDNPYGVGLEKCGRKCELWILVLLVVLLK</sequence>
<proteinExistence type="predicted"/>
<accession>A0A1I7TBU5</accession>
<evidence type="ECO:0000313" key="2">
    <source>
        <dbReference type="WBParaSite" id="Csp11.Scaffold574.g4415.t1"/>
    </source>
</evidence>
<organism evidence="1 2">
    <name type="scientific">Caenorhabditis tropicalis</name>
    <dbReference type="NCBI Taxonomy" id="1561998"/>
    <lineage>
        <taxon>Eukaryota</taxon>
        <taxon>Metazoa</taxon>
        <taxon>Ecdysozoa</taxon>
        <taxon>Nematoda</taxon>
        <taxon>Chromadorea</taxon>
        <taxon>Rhabditida</taxon>
        <taxon>Rhabditina</taxon>
        <taxon>Rhabditomorpha</taxon>
        <taxon>Rhabditoidea</taxon>
        <taxon>Rhabditidae</taxon>
        <taxon>Peloderinae</taxon>
        <taxon>Caenorhabditis</taxon>
    </lineage>
</organism>